<keyword evidence="8" id="KW-1185">Reference proteome</keyword>
<dbReference type="InterPro" id="IPR023395">
    <property type="entry name" value="MCP_dom_sf"/>
</dbReference>
<feature type="repeat" description="Solcar" evidence="5">
    <location>
        <begin position="14"/>
        <end position="97"/>
    </location>
</feature>
<evidence type="ECO:0000256" key="2">
    <source>
        <dbReference type="ARBA" id="ARBA00022692"/>
    </source>
</evidence>
<dbReference type="PANTHER" id="PTHR24089">
    <property type="entry name" value="SOLUTE CARRIER FAMILY 25"/>
    <property type="match status" value="1"/>
</dbReference>
<dbReference type="InterPro" id="IPR018108">
    <property type="entry name" value="MCP_transmembrane"/>
</dbReference>
<comment type="similarity">
    <text evidence="6">Belongs to the mitochondrial carrier (TC 2.A.29) family.</text>
</comment>
<evidence type="ECO:0000313" key="8">
    <source>
        <dbReference type="Proteomes" id="UP001168877"/>
    </source>
</evidence>
<evidence type="ECO:0000313" key="7">
    <source>
        <dbReference type="EMBL" id="KAK0597722.1"/>
    </source>
</evidence>
<evidence type="ECO:0000256" key="1">
    <source>
        <dbReference type="ARBA" id="ARBA00004141"/>
    </source>
</evidence>
<dbReference type="EMBL" id="JAUESC010000004">
    <property type="protein sequence ID" value="KAK0597722.1"/>
    <property type="molecule type" value="Genomic_DNA"/>
</dbReference>
<keyword evidence="4 5" id="KW-0472">Membrane</keyword>
<keyword evidence="6" id="KW-0813">Transport</keyword>
<dbReference type="Proteomes" id="UP001168877">
    <property type="component" value="Unassembled WGS sequence"/>
</dbReference>
<name>A0AA39SX05_ACESA</name>
<proteinExistence type="inferred from homology"/>
<dbReference type="Pfam" id="PF00153">
    <property type="entry name" value="Mito_carr"/>
    <property type="match status" value="1"/>
</dbReference>
<sequence length="105" mass="11473">MIGFGGSIIPLKEFASLWDNMAGLTASTISFPLEVARKRLMVGALKGKCPPHMAAALAEVIREEGVMGLYRGWGASCLKVMPASGITWMFYEAWKDKILGEKRPL</sequence>
<evidence type="ECO:0000256" key="6">
    <source>
        <dbReference type="RuleBase" id="RU000488"/>
    </source>
</evidence>
<reference evidence="7" key="2">
    <citation type="submission" date="2023-06" db="EMBL/GenBank/DDBJ databases">
        <authorList>
            <person name="Swenson N.G."/>
            <person name="Wegrzyn J.L."/>
            <person name="Mcevoy S.L."/>
        </authorList>
    </citation>
    <scope>NUCLEOTIDE SEQUENCE</scope>
    <source>
        <strain evidence="7">NS2018</strain>
        <tissue evidence="7">Leaf</tissue>
    </source>
</reference>
<evidence type="ECO:0000256" key="3">
    <source>
        <dbReference type="ARBA" id="ARBA00022737"/>
    </source>
</evidence>
<dbReference type="SUPFAM" id="SSF103506">
    <property type="entry name" value="Mitochondrial carrier"/>
    <property type="match status" value="1"/>
</dbReference>
<dbReference type="GO" id="GO:0016020">
    <property type="term" value="C:membrane"/>
    <property type="evidence" value="ECO:0007669"/>
    <property type="project" value="UniProtKB-SubCell"/>
</dbReference>
<reference evidence="7" key="1">
    <citation type="journal article" date="2022" name="Plant J.">
        <title>Strategies of tolerance reflected in two North American maple genomes.</title>
        <authorList>
            <person name="McEvoy S.L."/>
            <person name="Sezen U.U."/>
            <person name="Trouern-Trend A."/>
            <person name="McMahon S.M."/>
            <person name="Schaberg P.G."/>
            <person name="Yang J."/>
            <person name="Wegrzyn J.L."/>
            <person name="Swenson N.G."/>
        </authorList>
    </citation>
    <scope>NUCLEOTIDE SEQUENCE</scope>
    <source>
        <strain evidence="7">NS2018</strain>
    </source>
</reference>
<evidence type="ECO:0000256" key="4">
    <source>
        <dbReference type="ARBA" id="ARBA00023136"/>
    </source>
</evidence>
<accession>A0AA39SX05</accession>
<protein>
    <submittedName>
        <fullName evidence="7">Uncharacterized protein</fullName>
    </submittedName>
</protein>
<dbReference type="Gene3D" id="1.50.40.10">
    <property type="entry name" value="Mitochondrial carrier domain"/>
    <property type="match status" value="1"/>
</dbReference>
<evidence type="ECO:0000256" key="5">
    <source>
        <dbReference type="PROSITE-ProRule" id="PRU00282"/>
    </source>
</evidence>
<dbReference type="PROSITE" id="PS50920">
    <property type="entry name" value="SOLCAR"/>
    <property type="match status" value="1"/>
</dbReference>
<gene>
    <name evidence="7" type="ORF">LWI29_028037</name>
</gene>
<dbReference type="AlphaFoldDB" id="A0AA39SX05"/>
<comment type="caution">
    <text evidence="7">The sequence shown here is derived from an EMBL/GenBank/DDBJ whole genome shotgun (WGS) entry which is preliminary data.</text>
</comment>
<organism evidence="7 8">
    <name type="scientific">Acer saccharum</name>
    <name type="common">Sugar maple</name>
    <dbReference type="NCBI Taxonomy" id="4024"/>
    <lineage>
        <taxon>Eukaryota</taxon>
        <taxon>Viridiplantae</taxon>
        <taxon>Streptophyta</taxon>
        <taxon>Embryophyta</taxon>
        <taxon>Tracheophyta</taxon>
        <taxon>Spermatophyta</taxon>
        <taxon>Magnoliopsida</taxon>
        <taxon>eudicotyledons</taxon>
        <taxon>Gunneridae</taxon>
        <taxon>Pentapetalae</taxon>
        <taxon>rosids</taxon>
        <taxon>malvids</taxon>
        <taxon>Sapindales</taxon>
        <taxon>Sapindaceae</taxon>
        <taxon>Hippocastanoideae</taxon>
        <taxon>Acereae</taxon>
        <taxon>Acer</taxon>
    </lineage>
</organism>
<keyword evidence="3" id="KW-0677">Repeat</keyword>
<comment type="subcellular location">
    <subcellularLocation>
        <location evidence="1">Membrane</location>
        <topology evidence="1">Multi-pass membrane protein</topology>
    </subcellularLocation>
</comment>
<keyword evidence="2 5" id="KW-0812">Transmembrane</keyword>